<accession>W0RJU7</accession>
<feature type="binding site" evidence="9">
    <location>
        <begin position="247"/>
        <end position="250"/>
    </location>
    <ligand>
        <name>GTP</name>
        <dbReference type="ChEBI" id="CHEBI:37565"/>
    </ligand>
</feature>
<dbReference type="STRING" id="861299.J421_3827"/>
<dbReference type="SUPFAM" id="SSF47446">
    <property type="entry name" value="Signal peptide-binding domain"/>
    <property type="match status" value="1"/>
</dbReference>
<dbReference type="InterPro" id="IPR004780">
    <property type="entry name" value="SRP"/>
</dbReference>
<dbReference type="GO" id="GO:0006614">
    <property type="term" value="P:SRP-dependent cotranslational protein targeting to membrane"/>
    <property type="evidence" value="ECO:0007669"/>
    <property type="project" value="InterPro"/>
</dbReference>
<evidence type="ECO:0000256" key="1">
    <source>
        <dbReference type="ARBA" id="ARBA00005450"/>
    </source>
</evidence>
<dbReference type="GO" id="GO:0005525">
    <property type="term" value="F:GTP binding"/>
    <property type="evidence" value="ECO:0007669"/>
    <property type="project" value="UniProtKB-UniRule"/>
</dbReference>
<keyword evidence="4 9" id="KW-0694">RNA-binding</keyword>
<dbReference type="InterPro" id="IPR013822">
    <property type="entry name" value="Signal_recog_particl_SRP54_hlx"/>
</dbReference>
<dbReference type="FunCoup" id="W0RJU7">
    <property type="interactions" value="566"/>
</dbReference>
<dbReference type="FunFam" id="3.40.50.300:FF:000022">
    <property type="entry name" value="Signal recognition particle 54 kDa subunit"/>
    <property type="match status" value="1"/>
</dbReference>
<dbReference type="Gene3D" id="1.10.260.30">
    <property type="entry name" value="Signal recognition particle, SRP54 subunit, M-domain"/>
    <property type="match status" value="1"/>
</dbReference>
<proteinExistence type="inferred from homology"/>
<reference evidence="12 13" key="1">
    <citation type="journal article" date="2014" name="Genome Announc.">
        <title>Genome Sequence and Methylome of Soil Bacterium Gemmatirosa kalamazoonensis KBS708T, a Member of the Rarely Cultivated Gemmatimonadetes Phylum.</title>
        <authorList>
            <person name="Debruyn J.M."/>
            <person name="Radosevich M."/>
            <person name="Wommack K.E."/>
            <person name="Polson S.W."/>
            <person name="Hauser L.J."/>
            <person name="Fawaz M.N."/>
            <person name="Korlach J."/>
            <person name="Tsai Y.C."/>
        </authorList>
    </citation>
    <scope>NUCLEOTIDE SEQUENCE [LARGE SCALE GENOMIC DNA]</scope>
    <source>
        <strain evidence="12 13">KBS708</strain>
    </source>
</reference>
<dbReference type="Gene3D" id="3.40.50.300">
    <property type="entry name" value="P-loop containing nucleotide triphosphate hydrolases"/>
    <property type="match status" value="1"/>
</dbReference>
<keyword evidence="13" id="KW-1185">Reference proteome</keyword>
<dbReference type="OrthoDB" id="9804720at2"/>
<dbReference type="KEGG" id="gba:J421_3827"/>
<name>W0RJU7_9BACT</name>
<dbReference type="InterPro" id="IPR042101">
    <property type="entry name" value="SRP54_N_sf"/>
</dbReference>
<evidence type="ECO:0000256" key="6">
    <source>
        <dbReference type="ARBA" id="ARBA00023135"/>
    </source>
</evidence>
<dbReference type="GO" id="GO:0008312">
    <property type="term" value="F:7S RNA binding"/>
    <property type="evidence" value="ECO:0007669"/>
    <property type="project" value="InterPro"/>
</dbReference>
<dbReference type="SMART" id="SM00962">
    <property type="entry name" value="SRP54"/>
    <property type="match status" value="1"/>
</dbReference>
<dbReference type="Pfam" id="PF02881">
    <property type="entry name" value="SRP54_N"/>
    <property type="match status" value="1"/>
</dbReference>
<dbReference type="NCBIfam" id="TIGR00959">
    <property type="entry name" value="ffh"/>
    <property type="match status" value="1"/>
</dbReference>
<evidence type="ECO:0000256" key="5">
    <source>
        <dbReference type="ARBA" id="ARBA00023134"/>
    </source>
</evidence>
<evidence type="ECO:0000256" key="7">
    <source>
        <dbReference type="ARBA" id="ARBA00023274"/>
    </source>
</evidence>
<dbReference type="GO" id="GO:0003924">
    <property type="term" value="F:GTPase activity"/>
    <property type="evidence" value="ECO:0007669"/>
    <property type="project" value="UniProtKB-UniRule"/>
</dbReference>
<feature type="binding site" evidence="9">
    <location>
        <begin position="107"/>
        <end position="114"/>
    </location>
    <ligand>
        <name>GTP</name>
        <dbReference type="ChEBI" id="CHEBI:37565"/>
    </ligand>
</feature>
<dbReference type="PATRIC" id="fig|861299.3.peg.3882"/>
<dbReference type="Pfam" id="PF00448">
    <property type="entry name" value="SRP54"/>
    <property type="match status" value="1"/>
</dbReference>
<feature type="region of interest" description="Disordered" evidence="10">
    <location>
        <begin position="432"/>
        <end position="451"/>
    </location>
</feature>
<evidence type="ECO:0000256" key="10">
    <source>
        <dbReference type="SAM" id="MobiDB-lite"/>
    </source>
</evidence>
<dbReference type="InterPro" id="IPR004125">
    <property type="entry name" value="Signal_recog_particle_SRP54_M"/>
</dbReference>
<dbReference type="PANTHER" id="PTHR11564:SF5">
    <property type="entry name" value="SIGNAL RECOGNITION PARTICLE SUBUNIT SRP54"/>
    <property type="match status" value="1"/>
</dbReference>
<dbReference type="InterPro" id="IPR000897">
    <property type="entry name" value="SRP54_GTPase_dom"/>
</dbReference>
<dbReference type="EMBL" id="CP007128">
    <property type="protein sequence ID" value="AHG91364.1"/>
    <property type="molecule type" value="Genomic_DNA"/>
</dbReference>
<keyword evidence="2 9" id="KW-0547">Nucleotide-binding</keyword>
<keyword evidence="6 9" id="KW-0733">Signal recognition particle</keyword>
<sequence>MFDELTEKLEATFARLRGRGVLTEADIKEGLREVRRVLLEADVNFQLTRQFLERVEQKAIGVTQLRGVNPAQQLVKVVYDELTAMLGERQEGLKLSTIPPTVVMMVGLQGSGKTTTAGKLARKLKAEGRQTRLIAADVYRPAAIDQLETLGQQLDIPVYADRSTKDVVRIARDGIEQAKRARDRVVIVDTAGRLQIDAELMDELKRLKAAVQPTEILFVADGMTGQEAVRIAQGFDEALNVTGVILTKMDGDARGGAALSIYGITKKPIKYIGVGEKLDALEDFHPDRMAGRILQQGDILTLVEKAQSTFDEAEAKRLEKKVRKEGMDFEDFLTTLKQMQKLGPLEGLLKLLPGVNASMLKQAKIDPKRMKHIEAIVLSMTPAERKKPDLMNGSRRLRIAKGSGRTVTEVNQLLDQFKQMQKMMKMMTGGGRMPGFPGMPGMGGGGSPFRR</sequence>
<keyword evidence="3 9" id="KW-0378">Hydrolase</keyword>
<dbReference type="GO" id="GO:0048500">
    <property type="term" value="C:signal recognition particle"/>
    <property type="evidence" value="ECO:0007669"/>
    <property type="project" value="UniProtKB-UniRule"/>
</dbReference>
<comment type="domain">
    <text evidence="9">Composed of three domains: the N-terminal N domain, which is responsible for interactions with the ribosome, the central G domain, which binds GTP, and the C-terminal M domain, which binds the RNA and the signal sequence of the RNC.</text>
</comment>
<evidence type="ECO:0000256" key="3">
    <source>
        <dbReference type="ARBA" id="ARBA00022801"/>
    </source>
</evidence>
<dbReference type="Proteomes" id="UP000019151">
    <property type="component" value="Chromosome"/>
</dbReference>
<dbReference type="EC" id="3.6.5.4" evidence="9"/>
<gene>
    <name evidence="9" type="primary">ffh</name>
    <name evidence="12" type="ORF">J421_3827</name>
</gene>
<protein>
    <recommendedName>
        <fullName evidence="9">Signal recognition particle protein</fullName>
        <ecNumber evidence="9">3.6.5.4</ecNumber>
    </recommendedName>
    <alternativeName>
        <fullName evidence="9">Fifty-four homolog</fullName>
    </alternativeName>
</protein>
<dbReference type="Gene3D" id="1.20.120.140">
    <property type="entry name" value="Signal recognition particle SRP54, nucleotide-binding domain"/>
    <property type="match status" value="1"/>
</dbReference>
<dbReference type="RefSeq" id="WP_025412813.1">
    <property type="nucleotide sequence ID" value="NZ_CP007128.1"/>
</dbReference>
<evidence type="ECO:0000313" key="13">
    <source>
        <dbReference type="Proteomes" id="UP000019151"/>
    </source>
</evidence>
<comment type="subunit">
    <text evidence="9">Part of the signal recognition particle protein translocation system, which is composed of SRP and FtsY.</text>
</comment>
<dbReference type="Pfam" id="PF02978">
    <property type="entry name" value="SRP_SPB"/>
    <property type="match status" value="1"/>
</dbReference>
<dbReference type="CDD" id="cd18539">
    <property type="entry name" value="SRP_G"/>
    <property type="match status" value="1"/>
</dbReference>
<dbReference type="HAMAP" id="MF_00306">
    <property type="entry name" value="SRP54"/>
    <property type="match status" value="1"/>
</dbReference>
<dbReference type="InterPro" id="IPR022941">
    <property type="entry name" value="SRP54"/>
</dbReference>
<organism evidence="12 13">
    <name type="scientific">Gemmatirosa kalamazoonensis</name>
    <dbReference type="NCBI Taxonomy" id="861299"/>
    <lineage>
        <taxon>Bacteria</taxon>
        <taxon>Pseudomonadati</taxon>
        <taxon>Gemmatimonadota</taxon>
        <taxon>Gemmatimonadia</taxon>
        <taxon>Gemmatimonadales</taxon>
        <taxon>Gemmatimonadaceae</taxon>
        <taxon>Gemmatirosa</taxon>
    </lineage>
</organism>
<evidence type="ECO:0000256" key="8">
    <source>
        <dbReference type="ARBA" id="ARBA00048027"/>
    </source>
</evidence>
<evidence type="ECO:0000256" key="4">
    <source>
        <dbReference type="ARBA" id="ARBA00022884"/>
    </source>
</evidence>
<comment type="subcellular location">
    <subcellularLocation>
        <location evidence="9">Cytoplasm</location>
    </subcellularLocation>
    <text evidence="9">The SRP-RNC complex is targeted to the cytoplasmic membrane.</text>
</comment>
<dbReference type="AlphaFoldDB" id="W0RJU7"/>
<keyword evidence="9" id="KW-0963">Cytoplasm</keyword>
<dbReference type="eggNOG" id="COG0541">
    <property type="taxonomic scope" value="Bacteria"/>
</dbReference>
<dbReference type="HOGENOM" id="CLU_009301_6_0_0"/>
<comment type="catalytic activity">
    <reaction evidence="8 9">
        <text>GTP + H2O = GDP + phosphate + H(+)</text>
        <dbReference type="Rhea" id="RHEA:19669"/>
        <dbReference type="ChEBI" id="CHEBI:15377"/>
        <dbReference type="ChEBI" id="CHEBI:15378"/>
        <dbReference type="ChEBI" id="CHEBI:37565"/>
        <dbReference type="ChEBI" id="CHEBI:43474"/>
        <dbReference type="ChEBI" id="CHEBI:58189"/>
        <dbReference type="EC" id="3.6.5.4"/>
    </reaction>
</comment>
<dbReference type="SMART" id="SM00963">
    <property type="entry name" value="SRP54_N"/>
    <property type="match status" value="1"/>
</dbReference>
<dbReference type="InterPro" id="IPR003593">
    <property type="entry name" value="AAA+_ATPase"/>
</dbReference>
<keyword evidence="7 9" id="KW-0687">Ribonucleoprotein</keyword>
<dbReference type="SUPFAM" id="SSF52540">
    <property type="entry name" value="P-loop containing nucleoside triphosphate hydrolases"/>
    <property type="match status" value="1"/>
</dbReference>
<feature type="domain" description="SRP54-type proteins GTP-binding" evidence="11">
    <location>
        <begin position="268"/>
        <end position="281"/>
    </location>
</feature>
<dbReference type="InterPro" id="IPR027417">
    <property type="entry name" value="P-loop_NTPase"/>
</dbReference>
<evidence type="ECO:0000259" key="11">
    <source>
        <dbReference type="PROSITE" id="PS00300"/>
    </source>
</evidence>
<comment type="similarity">
    <text evidence="1 9">Belongs to the GTP-binding SRP family. SRP54 subfamily.</text>
</comment>
<keyword evidence="5 9" id="KW-0342">GTP-binding</keyword>
<dbReference type="SMART" id="SM00382">
    <property type="entry name" value="AAA"/>
    <property type="match status" value="1"/>
</dbReference>
<feature type="binding site" evidence="9">
    <location>
        <begin position="189"/>
        <end position="193"/>
    </location>
    <ligand>
        <name>GTP</name>
        <dbReference type="ChEBI" id="CHEBI:37565"/>
    </ligand>
</feature>
<evidence type="ECO:0000256" key="2">
    <source>
        <dbReference type="ARBA" id="ARBA00022741"/>
    </source>
</evidence>
<dbReference type="InParanoid" id="W0RJU7"/>
<dbReference type="PANTHER" id="PTHR11564">
    <property type="entry name" value="SIGNAL RECOGNITION PARTICLE 54K PROTEIN SRP54"/>
    <property type="match status" value="1"/>
</dbReference>
<evidence type="ECO:0000256" key="9">
    <source>
        <dbReference type="HAMAP-Rule" id="MF_00306"/>
    </source>
</evidence>
<dbReference type="PROSITE" id="PS00300">
    <property type="entry name" value="SRP54"/>
    <property type="match status" value="1"/>
</dbReference>
<dbReference type="InterPro" id="IPR036891">
    <property type="entry name" value="Signal_recog_part_SRP54_M_sf"/>
</dbReference>
<comment type="function">
    <text evidence="9">Involved in targeting and insertion of nascent membrane proteins into the cytoplasmic membrane. Binds to the hydrophobic signal sequence of the ribosome-nascent chain (RNC) as it emerges from the ribosomes. The SRP-RNC complex is then targeted to the cytoplasmic membrane where it interacts with the SRP receptor FtsY.</text>
</comment>
<evidence type="ECO:0000313" key="12">
    <source>
        <dbReference type="EMBL" id="AHG91364.1"/>
    </source>
</evidence>